<dbReference type="GO" id="GO:0016020">
    <property type="term" value="C:membrane"/>
    <property type="evidence" value="ECO:0007669"/>
    <property type="project" value="InterPro"/>
</dbReference>
<feature type="transmembrane region" description="Helical" evidence="7">
    <location>
        <begin position="129"/>
        <end position="146"/>
    </location>
</feature>
<dbReference type="InterPro" id="IPR008915">
    <property type="entry name" value="Peptidase_M50"/>
</dbReference>
<evidence type="ECO:0000256" key="3">
    <source>
        <dbReference type="ARBA" id="ARBA00022692"/>
    </source>
</evidence>
<comment type="caution">
    <text evidence="9">The sequence shown here is derived from an EMBL/GenBank/DDBJ whole genome shotgun (WGS) entry which is preliminary data.</text>
</comment>
<evidence type="ECO:0000256" key="6">
    <source>
        <dbReference type="ARBA" id="ARBA00032658"/>
    </source>
</evidence>
<gene>
    <name evidence="9" type="ORF">QN277_006141</name>
</gene>
<dbReference type="PANTHER" id="PTHR13325:SF3">
    <property type="entry name" value="MEMBRANE-BOUND TRANSCRIPTION FACTOR SITE-2 PROTEASE"/>
    <property type="match status" value="1"/>
</dbReference>
<dbReference type="Pfam" id="PF02163">
    <property type="entry name" value="Peptidase_M50"/>
    <property type="match status" value="1"/>
</dbReference>
<keyword evidence="10" id="KW-1185">Reference proteome</keyword>
<evidence type="ECO:0000313" key="9">
    <source>
        <dbReference type="EMBL" id="KAK4259851.1"/>
    </source>
</evidence>
<feature type="transmembrane region" description="Helical" evidence="7">
    <location>
        <begin position="469"/>
        <end position="493"/>
    </location>
</feature>
<dbReference type="GO" id="GO:0031293">
    <property type="term" value="P:membrane protein intracellular domain proteolysis"/>
    <property type="evidence" value="ECO:0007669"/>
    <property type="project" value="TreeGrafter"/>
</dbReference>
<proteinExistence type="inferred from homology"/>
<dbReference type="InterPro" id="IPR001193">
    <property type="entry name" value="MBTPS2"/>
</dbReference>
<keyword evidence="3 7" id="KW-0812">Transmembrane</keyword>
<evidence type="ECO:0000256" key="7">
    <source>
        <dbReference type="SAM" id="Phobius"/>
    </source>
</evidence>
<dbReference type="PANTHER" id="PTHR13325">
    <property type="entry name" value="PROTEASE M50 MEMBRANE-BOUND TRANSCRIPTION FACTOR SITE 2 PROTEASE"/>
    <property type="match status" value="1"/>
</dbReference>
<feature type="transmembrane region" description="Helical" evidence="7">
    <location>
        <begin position="430"/>
        <end position="449"/>
    </location>
</feature>
<keyword evidence="5 7" id="KW-0472">Membrane</keyword>
<evidence type="ECO:0000256" key="5">
    <source>
        <dbReference type="ARBA" id="ARBA00023136"/>
    </source>
</evidence>
<dbReference type="GO" id="GO:0012505">
    <property type="term" value="C:endomembrane system"/>
    <property type="evidence" value="ECO:0007669"/>
    <property type="project" value="UniProtKB-SubCell"/>
</dbReference>
<evidence type="ECO:0000256" key="4">
    <source>
        <dbReference type="ARBA" id="ARBA00022989"/>
    </source>
</evidence>
<evidence type="ECO:0000256" key="2">
    <source>
        <dbReference type="ARBA" id="ARBA00009989"/>
    </source>
</evidence>
<accession>A0AAE1IXP0</accession>
<dbReference type="GO" id="GO:0004222">
    <property type="term" value="F:metalloendopeptidase activity"/>
    <property type="evidence" value="ECO:0007669"/>
    <property type="project" value="InterPro"/>
</dbReference>
<feature type="domain" description="Peptidase M50" evidence="8">
    <location>
        <begin position="133"/>
        <end position="525"/>
    </location>
</feature>
<dbReference type="AlphaFoldDB" id="A0AAE1IXP0"/>
<dbReference type="InterPro" id="IPR036034">
    <property type="entry name" value="PDZ_sf"/>
</dbReference>
<feature type="transmembrane region" description="Helical" evidence="7">
    <location>
        <begin position="67"/>
        <end position="89"/>
    </location>
</feature>
<comment type="similarity">
    <text evidence="2">Belongs to the peptidase M50A family.</text>
</comment>
<comment type="subcellular location">
    <subcellularLocation>
        <location evidence="1">Endomembrane system</location>
        <topology evidence="1">Multi-pass membrane protein</topology>
    </subcellularLocation>
</comment>
<dbReference type="GO" id="GO:0005737">
    <property type="term" value="C:cytoplasm"/>
    <property type="evidence" value="ECO:0007669"/>
    <property type="project" value="TreeGrafter"/>
</dbReference>
<dbReference type="PRINTS" id="PR01000">
    <property type="entry name" value="SREBPS2PTASE"/>
</dbReference>
<keyword evidence="4 7" id="KW-1133">Transmembrane helix</keyword>
<organism evidence="9 10">
    <name type="scientific">Acacia crassicarpa</name>
    <name type="common">northern wattle</name>
    <dbReference type="NCBI Taxonomy" id="499986"/>
    <lineage>
        <taxon>Eukaryota</taxon>
        <taxon>Viridiplantae</taxon>
        <taxon>Streptophyta</taxon>
        <taxon>Embryophyta</taxon>
        <taxon>Tracheophyta</taxon>
        <taxon>Spermatophyta</taxon>
        <taxon>Magnoliopsida</taxon>
        <taxon>eudicotyledons</taxon>
        <taxon>Gunneridae</taxon>
        <taxon>Pentapetalae</taxon>
        <taxon>rosids</taxon>
        <taxon>fabids</taxon>
        <taxon>Fabales</taxon>
        <taxon>Fabaceae</taxon>
        <taxon>Caesalpinioideae</taxon>
        <taxon>mimosoid clade</taxon>
        <taxon>Acacieae</taxon>
        <taxon>Acacia</taxon>
    </lineage>
</organism>
<feature type="transmembrane region" description="Helical" evidence="7">
    <location>
        <begin position="514"/>
        <end position="534"/>
    </location>
</feature>
<dbReference type="SUPFAM" id="SSF50156">
    <property type="entry name" value="PDZ domain-like"/>
    <property type="match status" value="1"/>
</dbReference>
<dbReference type="EMBL" id="JAWXYG010000011">
    <property type="protein sequence ID" value="KAK4259851.1"/>
    <property type="molecule type" value="Genomic_DNA"/>
</dbReference>
<protein>
    <recommendedName>
        <fullName evidence="6">Endopeptidase S2P</fullName>
    </recommendedName>
</protein>
<feature type="transmembrane region" description="Helical" evidence="7">
    <location>
        <begin position="158"/>
        <end position="176"/>
    </location>
</feature>
<dbReference type="Proteomes" id="UP001293593">
    <property type="component" value="Unassembled WGS sequence"/>
</dbReference>
<reference evidence="9" key="1">
    <citation type="submission" date="2023-10" db="EMBL/GenBank/DDBJ databases">
        <title>Chromosome-level genome of the transformable northern wattle, Acacia crassicarpa.</title>
        <authorList>
            <person name="Massaro I."/>
            <person name="Sinha N.R."/>
            <person name="Poethig S."/>
            <person name="Leichty A.R."/>
        </authorList>
    </citation>
    <scope>NUCLEOTIDE SEQUENCE</scope>
    <source>
        <strain evidence="9">Acra3RX</strain>
        <tissue evidence="9">Leaf</tissue>
    </source>
</reference>
<feature type="transmembrane region" description="Helical" evidence="7">
    <location>
        <begin position="196"/>
        <end position="219"/>
    </location>
</feature>
<dbReference type="GO" id="GO:1905897">
    <property type="term" value="P:regulation of response to endoplasmic reticulum stress"/>
    <property type="evidence" value="ECO:0007669"/>
    <property type="project" value="TreeGrafter"/>
</dbReference>
<evidence type="ECO:0000256" key="1">
    <source>
        <dbReference type="ARBA" id="ARBA00004127"/>
    </source>
</evidence>
<name>A0AAE1IXP0_9FABA</name>
<evidence type="ECO:0000259" key="8">
    <source>
        <dbReference type="Pfam" id="PF02163"/>
    </source>
</evidence>
<evidence type="ECO:0000313" key="10">
    <source>
        <dbReference type="Proteomes" id="UP001293593"/>
    </source>
</evidence>
<sequence length="535" mass="59529">MEIEGRRMRRFVIRRDSRQSPALLPMHASSSTNLSKTISCWYCEYKISALNKPLFYFGRRHSKILKVWFSIGVGFALSALLGVTLILLLELTRVLHLCNGYNKLGSLTRTLFFGFPSLHSGLSLSLADVGYICISTIISVLVHELGHAVSAASEGIQIEYIAIFIAVLFPGALVAFDNESLEALPNLNALRVYSAGIWHNAVCCAACGLTLFLLPLILLPFYMHGHGPMVLHVPPTSPLSGYLAPGDVIDTVDNVPIHNAQDWVQALTYNMKLNNVNNSQQIADFGAVHGRKGYCVHNHVMEESKFIKSAENQYACPNELTAFVKVLCPIDTSNDGQSEDLLNRGWLFYCFNAIDVVKLKKCGEWGSVPTNGSSCTCSKDEFCLAPIQEPGLVWIEITYSRPSNECFSLQRNKFPVSETSNQKETDCGGTFIFVGDVILMAHSILLTSYQPRWNLIFFAYLPNFLERLLIWTFRTSLALALLNSLPVYFLDGASILEVALSHFTSLGQRRKEKVLRLCLFGGTVISIVSFFHAFL</sequence>